<evidence type="ECO:0000313" key="2">
    <source>
        <dbReference type="Proteomes" id="UP000641588"/>
    </source>
</evidence>
<name>A0A972GWN3_9BACL</name>
<accession>A0A972GWN3</accession>
<dbReference type="Proteomes" id="UP000641588">
    <property type="component" value="Unassembled WGS sequence"/>
</dbReference>
<proteinExistence type="predicted"/>
<gene>
    <name evidence="1" type="ORF">GC093_01460</name>
</gene>
<sequence length="101" mass="11160">MLMVQFCRLAEKIRSDRYFDGIAFCGEKHCSLLFLGGTEMKAVVNYQSGAGVVKVCDVPAPTELRPKDILIQVKAAGVCGSDLHMYHDIKSLAKVWVLQIS</sequence>
<dbReference type="AlphaFoldDB" id="A0A972GWN3"/>
<dbReference type="SUPFAM" id="SSF50129">
    <property type="entry name" value="GroES-like"/>
    <property type="match status" value="1"/>
</dbReference>
<dbReference type="Gene3D" id="3.90.180.10">
    <property type="entry name" value="Medium-chain alcohol dehydrogenases, catalytic domain"/>
    <property type="match status" value="1"/>
</dbReference>
<dbReference type="InterPro" id="IPR011032">
    <property type="entry name" value="GroES-like_sf"/>
</dbReference>
<protein>
    <submittedName>
        <fullName evidence="1">Alcohol dehydrogenase catalytic domain-containing protein</fullName>
    </submittedName>
</protein>
<dbReference type="EMBL" id="WHOD01000005">
    <property type="protein sequence ID" value="NOU91906.1"/>
    <property type="molecule type" value="Genomic_DNA"/>
</dbReference>
<evidence type="ECO:0000313" key="1">
    <source>
        <dbReference type="EMBL" id="NOU91906.1"/>
    </source>
</evidence>
<keyword evidence="2" id="KW-1185">Reference proteome</keyword>
<comment type="caution">
    <text evidence="1">The sequence shown here is derived from an EMBL/GenBank/DDBJ whole genome shotgun (WGS) entry which is preliminary data.</text>
</comment>
<organism evidence="1 2">
    <name type="scientific">Paenibacillus foliorum</name>
    <dbReference type="NCBI Taxonomy" id="2654974"/>
    <lineage>
        <taxon>Bacteria</taxon>
        <taxon>Bacillati</taxon>
        <taxon>Bacillota</taxon>
        <taxon>Bacilli</taxon>
        <taxon>Bacillales</taxon>
        <taxon>Paenibacillaceae</taxon>
        <taxon>Paenibacillus</taxon>
    </lineage>
</organism>
<reference evidence="1" key="1">
    <citation type="submission" date="2019-10" db="EMBL/GenBank/DDBJ databases">
        <title>Description of Paenibacillus glebae sp. nov.</title>
        <authorList>
            <person name="Carlier A."/>
            <person name="Qi S."/>
        </authorList>
    </citation>
    <scope>NUCLEOTIDE SEQUENCE</scope>
    <source>
        <strain evidence="1">LMG 31456</strain>
    </source>
</reference>